<comment type="caution">
    <text evidence="4">The sequence shown here is derived from an EMBL/GenBank/DDBJ whole genome shotgun (WGS) entry which is preliminary data.</text>
</comment>
<dbReference type="OrthoDB" id="5567124at2759"/>
<accession>A0A5C5FNL4</accession>
<dbReference type="InterPro" id="IPR002123">
    <property type="entry name" value="Plipid/glycerol_acylTrfase"/>
</dbReference>
<dbReference type="AlphaFoldDB" id="A0A5C5FNL4"/>
<name>A0A5C5FNL4_9BASI</name>
<dbReference type="GO" id="GO:0016287">
    <property type="term" value="F:glycerone-phosphate O-acyltransferase activity"/>
    <property type="evidence" value="ECO:0007669"/>
    <property type="project" value="TreeGrafter"/>
</dbReference>
<feature type="compositionally biased region" description="Low complexity" evidence="1">
    <location>
        <begin position="26"/>
        <end position="54"/>
    </location>
</feature>
<feature type="domain" description="Phospholipid/glycerol acyltransferase" evidence="3">
    <location>
        <begin position="100"/>
        <end position="235"/>
    </location>
</feature>
<keyword evidence="2" id="KW-0812">Transmembrane</keyword>
<feature type="transmembrane region" description="Helical" evidence="2">
    <location>
        <begin position="474"/>
        <end position="500"/>
    </location>
</feature>
<keyword evidence="5" id="KW-1185">Reference proteome</keyword>
<dbReference type="SUPFAM" id="SSF69593">
    <property type="entry name" value="Glycerol-3-phosphate (1)-acyltransferase"/>
    <property type="match status" value="1"/>
</dbReference>
<evidence type="ECO:0000259" key="3">
    <source>
        <dbReference type="SMART" id="SM00563"/>
    </source>
</evidence>
<dbReference type="PANTHER" id="PTHR31605:SF0">
    <property type="entry name" value="GLYCEROL-3-PHOSPHATE O-ACYLTRANSFERASE 1"/>
    <property type="match status" value="1"/>
</dbReference>
<feature type="compositionally biased region" description="Basic and acidic residues" evidence="1">
    <location>
        <begin position="366"/>
        <end position="385"/>
    </location>
</feature>
<gene>
    <name evidence="4" type="ORF">DMC30DRAFT_418826</name>
</gene>
<protein>
    <recommendedName>
        <fullName evidence="3">Phospholipid/glycerol acyltransferase domain-containing protein</fullName>
    </recommendedName>
</protein>
<dbReference type="SMART" id="SM00563">
    <property type="entry name" value="PlsC"/>
    <property type="match status" value="1"/>
</dbReference>
<evidence type="ECO:0000256" key="2">
    <source>
        <dbReference type="SAM" id="Phobius"/>
    </source>
</evidence>
<feature type="region of interest" description="Disordered" evidence="1">
    <location>
        <begin position="1"/>
        <end position="55"/>
    </location>
</feature>
<proteinExistence type="predicted"/>
<evidence type="ECO:0000313" key="4">
    <source>
        <dbReference type="EMBL" id="TNY18448.1"/>
    </source>
</evidence>
<dbReference type="Pfam" id="PF01553">
    <property type="entry name" value="Acyltransferase"/>
    <property type="match status" value="1"/>
</dbReference>
<evidence type="ECO:0000313" key="5">
    <source>
        <dbReference type="Proteomes" id="UP000311382"/>
    </source>
</evidence>
<sequence>MTGPEPHSNGHVAEQQRPAPAAESNGAAHTSGSSSTSSAGSSHAARSGAGAGAHKPMLPGSPAPLAYILIRWLFRFVLRVFYSSVVVEGAEHIPQNGIPCMLTANHSNSLTDALLLVTTVPPSKRSLLRLTAKDTQFGRGTFTSWLIESAGTLPIKRAKDHAGQRVDNSVVFEKLISALEEGDMAVLFPEGMSRYYPEIAPLKQGVSRIVSDTLSRQKGNPAFELAISTASITYLHRNLFRSDVLVTFHPPIFVSARTHPDLISTPALSHPRDPSQPPPPPDAHERAIRSLTASIGASIRSGILDAPSWAVIRIANTARRLYAPLGTRLTLGDHVRLTQRFVDALAGKRAEKTWEEMLAAEEDEQEKEHARAKEKEKERKGRPGMVKRDTGVVWKTPMRETKAGEDYFAMAARESGSNGDAGLRTDDDEDGKDELVQLRKDLKTYQDLLYLHGIKDDRVRNTRLLHRRIVLKRLLVRIAGSFLLFLVSIPGLVLWVPIFLSTRKSSGKLVRKGPVFDTYDEVAQTKLVTGLISGVAVVAVASLVTFPLLPFLNVPVLLAFMWLTLRFLEDLTSSLRAALALARLLFVGKRQLLLLREMRDDLRQRVERLAVERAGLPRDAGVFVSERERRWTRLGLSALPGSSFLDRFAFDVGFFDVRRRRKKDWNEALKLWDQTEYAEDEVLPPGVEKRDLVL</sequence>
<keyword evidence="2" id="KW-1133">Transmembrane helix</keyword>
<feature type="region of interest" description="Disordered" evidence="1">
    <location>
        <begin position="360"/>
        <end position="385"/>
    </location>
</feature>
<dbReference type="GO" id="GO:0008654">
    <property type="term" value="P:phospholipid biosynthetic process"/>
    <property type="evidence" value="ECO:0007669"/>
    <property type="project" value="TreeGrafter"/>
</dbReference>
<organism evidence="4 5">
    <name type="scientific">Rhodotorula diobovata</name>
    <dbReference type="NCBI Taxonomy" id="5288"/>
    <lineage>
        <taxon>Eukaryota</taxon>
        <taxon>Fungi</taxon>
        <taxon>Dikarya</taxon>
        <taxon>Basidiomycota</taxon>
        <taxon>Pucciniomycotina</taxon>
        <taxon>Microbotryomycetes</taxon>
        <taxon>Sporidiobolales</taxon>
        <taxon>Sporidiobolaceae</taxon>
        <taxon>Rhodotorula</taxon>
    </lineage>
</organism>
<dbReference type="Proteomes" id="UP000311382">
    <property type="component" value="Unassembled WGS sequence"/>
</dbReference>
<dbReference type="GO" id="GO:0004366">
    <property type="term" value="F:glycerol-3-phosphate O-acyltransferase activity"/>
    <property type="evidence" value="ECO:0007669"/>
    <property type="project" value="TreeGrafter"/>
</dbReference>
<evidence type="ECO:0000256" key="1">
    <source>
        <dbReference type="SAM" id="MobiDB-lite"/>
    </source>
</evidence>
<feature type="region of interest" description="Disordered" evidence="1">
    <location>
        <begin position="264"/>
        <end position="285"/>
    </location>
</feature>
<feature type="transmembrane region" description="Helical" evidence="2">
    <location>
        <begin position="527"/>
        <end position="544"/>
    </location>
</feature>
<keyword evidence="2" id="KW-0472">Membrane</keyword>
<dbReference type="InterPro" id="IPR052744">
    <property type="entry name" value="GPAT/DAPAT"/>
</dbReference>
<dbReference type="EMBL" id="SOZI01000138">
    <property type="protein sequence ID" value="TNY18448.1"/>
    <property type="molecule type" value="Genomic_DNA"/>
</dbReference>
<reference evidence="4 5" key="1">
    <citation type="submission" date="2019-03" db="EMBL/GenBank/DDBJ databases">
        <title>Rhodosporidium diobovatum UCD-FST 08-225 genome sequencing, assembly, and annotation.</title>
        <authorList>
            <person name="Fakankun I.U."/>
            <person name="Fristensky B."/>
            <person name="Levin D.B."/>
        </authorList>
    </citation>
    <scope>NUCLEOTIDE SEQUENCE [LARGE SCALE GENOMIC DNA]</scope>
    <source>
        <strain evidence="4 5">UCD-FST 08-225</strain>
    </source>
</reference>
<dbReference type="PANTHER" id="PTHR31605">
    <property type="entry name" value="GLYCEROL-3-PHOSPHATE O-ACYLTRANSFERASE 1"/>
    <property type="match status" value="1"/>
</dbReference>